<dbReference type="SUPFAM" id="SSF50729">
    <property type="entry name" value="PH domain-like"/>
    <property type="match status" value="1"/>
</dbReference>
<dbReference type="VEuPathDB" id="VectorBase:LDEU003182"/>
<dbReference type="InterPro" id="IPR022164">
    <property type="entry name" value="Kinesin-like"/>
</dbReference>
<dbReference type="EMBL" id="NCKV01001178">
    <property type="protein sequence ID" value="RWS28856.1"/>
    <property type="molecule type" value="Genomic_DNA"/>
</dbReference>
<name>A0A443SMV5_9ACAR</name>
<dbReference type="PROSITE" id="PS50003">
    <property type="entry name" value="PH_DOMAIN"/>
    <property type="match status" value="1"/>
</dbReference>
<proteinExistence type="predicted"/>
<dbReference type="InterPro" id="IPR011993">
    <property type="entry name" value="PH-like_dom_sf"/>
</dbReference>
<dbReference type="Gene3D" id="2.30.29.30">
    <property type="entry name" value="Pleckstrin-homology domain (PH domain)/Phosphotyrosine-binding domain (PTB)"/>
    <property type="match status" value="1"/>
</dbReference>
<sequence>DTFLLHQGIQRRIRITIIHEKDPDVVWKEIKELVVGRIRTQPECPDNFEDEEDESVLSLSLFPGEYLEKMDDRVAYRFEAAWDTSLHNSYLMNRVTPNLERVYLTLSAYIELENSAQPAIITKDLCLMVYGRDARTFPRLTTNTKALKHLLSGAYKNAESNHVSAVYELTLKRGVESGSPGVQRRQRRVLDTSGTYVRGEENLHGWQPRGDSLIFDHQWELEKIKRVELVERVRHMLEVRDKLENKTKAEINFGIPLSRSKFNLAALGSPTSPVSNLLDESLYQPWEMTERERELCSKCITLMQTHIPSKPGPQVIKKASLTPTNEEVEFPSRSSSPELLSPEKTVHDWIQRSNNTSGDVDFGSHSLMDPNLKAIYVPEIEEIRLSPVISRKGAVYLLEDRPKKWCKRWAVVKRPYLFLYSDEKDPIERAIVNLANARIEYSMDEDESKMCKSFSIATKQRTFIAQTVTEKEMYEWLYAINPLLAGQIKSKSSRGENRPKEMDVDSSESYTTRCNI</sequence>
<dbReference type="OrthoDB" id="6537966at2759"/>
<evidence type="ECO:0000256" key="1">
    <source>
        <dbReference type="SAM" id="MobiDB-lite"/>
    </source>
</evidence>
<dbReference type="PANTHER" id="PTHR47117">
    <property type="entry name" value="STAR-RELATED LIPID TRANSFER PROTEIN 9"/>
    <property type="match status" value="1"/>
</dbReference>
<keyword evidence="4" id="KW-1185">Reference proteome</keyword>
<organism evidence="3 4">
    <name type="scientific">Leptotrombidium deliense</name>
    <dbReference type="NCBI Taxonomy" id="299467"/>
    <lineage>
        <taxon>Eukaryota</taxon>
        <taxon>Metazoa</taxon>
        <taxon>Ecdysozoa</taxon>
        <taxon>Arthropoda</taxon>
        <taxon>Chelicerata</taxon>
        <taxon>Arachnida</taxon>
        <taxon>Acari</taxon>
        <taxon>Acariformes</taxon>
        <taxon>Trombidiformes</taxon>
        <taxon>Prostigmata</taxon>
        <taxon>Anystina</taxon>
        <taxon>Parasitengona</taxon>
        <taxon>Trombiculoidea</taxon>
        <taxon>Trombiculidae</taxon>
        <taxon>Leptotrombidium</taxon>
    </lineage>
</organism>
<dbReference type="InterPro" id="IPR001849">
    <property type="entry name" value="PH_domain"/>
</dbReference>
<dbReference type="STRING" id="299467.A0A443SMV5"/>
<gene>
    <name evidence="3" type="ORF">B4U80_10142</name>
</gene>
<dbReference type="InterPro" id="IPR049780">
    <property type="entry name" value="PH_KIFIA_KIFIB"/>
</dbReference>
<dbReference type="Pfam" id="PF12473">
    <property type="entry name" value="DUF3694"/>
    <property type="match status" value="1"/>
</dbReference>
<evidence type="ECO:0000259" key="2">
    <source>
        <dbReference type="PROSITE" id="PS50003"/>
    </source>
</evidence>
<feature type="compositionally biased region" description="Polar residues" evidence="1">
    <location>
        <begin position="507"/>
        <end position="516"/>
    </location>
</feature>
<dbReference type="Proteomes" id="UP000288716">
    <property type="component" value="Unassembled WGS sequence"/>
</dbReference>
<feature type="region of interest" description="Disordered" evidence="1">
    <location>
        <begin position="490"/>
        <end position="516"/>
    </location>
</feature>
<feature type="domain" description="PH" evidence="2">
    <location>
        <begin position="388"/>
        <end position="485"/>
    </location>
</feature>
<dbReference type="SMART" id="SM00233">
    <property type="entry name" value="PH"/>
    <property type="match status" value="1"/>
</dbReference>
<dbReference type="Pfam" id="PF00169">
    <property type="entry name" value="PH"/>
    <property type="match status" value="1"/>
</dbReference>
<comment type="caution">
    <text evidence="3">The sequence shown here is derived from an EMBL/GenBank/DDBJ whole genome shotgun (WGS) entry which is preliminary data.</text>
</comment>
<protein>
    <submittedName>
        <fullName evidence="3">Kinesin-like protein unc-104 isoform X6</fullName>
    </submittedName>
</protein>
<feature type="non-terminal residue" evidence="3">
    <location>
        <position position="1"/>
    </location>
</feature>
<evidence type="ECO:0000313" key="4">
    <source>
        <dbReference type="Proteomes" id="UP000288716"/>
    </source>
</evidence>
<dbReference type="AlphaFoldDB" id="A0A443SMV5"/>
<reference evidence="3 4" key="1">
    <citation type="journal article" date="2018" name="Gigascience">
        <title>Genomes of trombidid mites reveal novel predicted allergens and laterally-transferred genes associated with secondary metabolism.</title>
        <authorList>
            <person name="Dong X."/>
            <person name="Chaisiri K."/>
            <person name="Xia D."/>
            <person name="Armstrong S.D."/>
            <person name="Fang Y."/>
            <person name="Donnelly M.J."/>
            <person name="Kadowaki T."/>
            <person name="McGarry J.W."/>
            <person name="Darby A.C."/>
            <person name="Makepeace B.L."/>
        </authorList>
    </citation>
    <scope>NUCLEOTIDE SEQUENCE [LARGE SCALE GENOMIC DNA]</scope>
    <source>
        <strain evidence="3">UoL-UT</strain>
    </source>
</reference>
<accession>A0A443SMV5</accession>
<dbReference type="PANTHER" id="PTHR47117:SF9">
    <property type="entry name" value="KINESIN-LIKE PROTEIN KIF1C ISOFORM X1"/>
    <property type="match status" value="1"/>
</dbReference>
<dbReference type="CDD" id="cd01233">
    <property type="entry name" value="PH_KIFIA_KIFIB"/>
    <property type="match status" value="1"/>
</dbReference>
<feature type="compositionally biased region" description="Basic and acidic residues" evidence="1">
    <location>
        <begin position="493"/>
        <end position="503"/>
    </location>
</feature>
<evidence type="ECO:0000313" key="3">
    <source>
        <dbReference type="EMBL" id="RWS28856.1"/>
    </source>
</evidence>